<dbReference type="PANTHER" id="PTHR43507">
    <property type="entry name" value="NADH-UBIQUINONE OXIDOREDUCTASE CHAIN 4"/>
    <property type="match status" value="1"/>
</dbReference>
<dbReference type="GO" id="GO:0008137">
    <property type="term" value="F:NADH dehydrogenase (ubiquinone) activity"/>
    <property type="evidence" value="ECO:0007669"/>
    <property type="project" value="UniProtKB-UniRule"/>
</dbReference>
<dbReference type="GO" id="GO:0003954">
    <property type="term" value="F:NADH dehydrogenase activity"/>
    <property type="evidence" value="ECO:0007669"/>
    <property type="project" value="TreeGrafter"/>
</dbReference>
<dbReference type="GO" id="GO:0031966">
    <property type="term" value="C:mitochondrial membrane"/>
    <property type="evidence" value="ECO:0007669"/>
    <property type="project" value="UniProtKB-SubCell"/>
</dbReference>
<dbReference type="GO" id="GO:0015990">
    <property type="term" value="P:electron transport coupled proton transport"/>
    <property type="evidence" value="ECO:0007669"/>
    <property type="project" value="TreeGrafter"/>
</dbReference>
<feature type="transmembrane region" description="Helical" evidence="16">
    <location>
        <begin position="176"/>
        <end position="199"/>
    </location>
</feature>
<evidence type="ECO:0000256" key="13">
    <source>
        <dbReference type="ARBA" id="ARBA00023128"/>
    </source>
</evidence>
<feature type="domain" description="NADH:quinone oxidoreductase/Mrp antiporter transmembrane" evidence="17">
    <location>
        <begin position="100"/>
        <end position="382"/>
    </location>
</feature>
<evidence type="ECO:0000256" key="9">
    <source>
        <dbReference type="ARBA" id="ARBA00022982"/>
    </source>
</evidence>
<dbReference type="InterPro" id="IPR001750">
    <property type="entry name" value="ND/Mrp_TM"/>
</dbReference>
<dbReference type="PRINTS" id="PR01437">
    <property type="entry name" value="NUOXDRDTASE4"/>
</dbReference>
<accession>A0A977XSL8</accession>
<organism evidence="18">
    <name type="scientific">Succineidae gen. n. sp. z RM-2021</name>
    <dbReference type="NCBI Taxonomy" id="2871687"/>
    <lineage>
        <taxon>Eukaryota</taxon>
        <taxon>Metazoa</taxon>
        <taxon>Spiralia</taxon>
        <taxon>Lophotrochozoa</taxon>
        <taxon>Mollusca</taxon>
        <taxon>Gastropoda</taxon>
        <taxon>Heterobranchia</taxon>
        <taxon>Euthyneura</taxon>
        <taxon>Panpulmonata</taxon>
        <taxon>Eupulmonata</taxon>
        <taxon>Stylommatophora</taxon>
        <taxon>Helicina</taxon>
        <taxon>Succineoidea</taxon>
        <taxon>Succineidae</taxon>
    </lineage>
</organism>
<evidence type="ECO:0000256" key="6">
    <source>
        <dbReference type="ARBA" id="ARBA00022660"/>
    </source>
</evidence>
<keyword evidence="5 16" id="KW-0813">Transport</keyword>
<evidence type="ECO:0000256" key="4">
    <source>
        <dbReference type="ARBA" id="ARBA00021006"/>
    </source>
</evidence>
<keyword evidence="13 16" id="KW-0496">Mitochondrion</keyword>
<feature type="transmembrane region" description="Helical" evidence="16">
    <location>
        <begin position="211"/>
        <end position="233"/>
    </location>
</feature>
<dbReference type="PANTHER" id="PTHR43507:SF20">
    <property type="entry name" value="NADH-UBIQUINONE OXIDOREDUCTASE CHAIN 4"/>
    <property type="match status" value="1"/>
</dbReference>
<evidence type="ECO:0000256" key="8">
    <source>
        <dbReference type="ARBA" id="ARBA00022967"/>
    </source>
</evidence>
<evidence type="ECO:0000259" key="17">
    <source>
        <dbReference type="Pfam" id="PF00361"/>
    </source>
</evidence>
<dbReference type="GO" id="GO:0042773">
    <property type="term" value="P:ATP synthesis coupled electron transport"/>
    <property type="evidence" value="ECO:0007669"/>
    <property type="project" value="InterPro"/>
</dbReference>
<dbReference type="InterPro" id="IPR003918">
    <property type="entry name" value="NADH_UbQ_OxRdtase"/>
</dbReference>
<geneLocation type="mitochondrion" evidence="18"/>
<evidence type="ECO:0000256" key="3">
    <source>
        <dbReference type="ARBA" id="ARBA00012944"/>
    </source>
</evidence>
<gene>
    <name evidence="18" type="primary">ND4</name>
</gene>
<feature type="transmembrane region" description="Helical" evidence="16">
    <location>
        <begin position="331"/>
        <end position="352"/>
    </location>
</feature>
<evidence type="ECO:0000313" key="18">
    <source>
        <dbReference type="EMBL" id="UXW90894.1"/>
    </source>
</evidence>
<comment type="catalytic activity">
    <reaction evidence="15 16">
        <text>a ubiquinone + NADH + 5 H(+)(in) = a ubiquinol + NAD(+) + 4 H(+)(out)</text>
        <dbReference type="Rhea" id="RHEA:29091"/>
        <dbReference type="Rhea" id="RHEA-COMP:9565"/>
        <dbReference type="Rhea" id="RHEA-COMP:9566"/>
        <dbReference type="ChEBI" id="CHEBI:15378"/>
        <dbReference type="ChEBI" id="CHEBI:16389"/>
        <dbReference type="ChEBI" id="CHEBI:17976"/>
        <dbReference type="ChEBI" id="CHEBI:57540"/>
        <dbReference type="ChEBI" id="CHEBI:57945"/>
        <dbReference type="EC" id="7.1.1.2"/>
    </reaction>
</comment>
<feature type="transmembrane region" description="Helical" evidence="16">
    <location>
        <begin position="240"/>
        <end position="258"/>
    </location>
</feature>
<evidence type="ECO:0000256" key="16">
    <source>
        <dbReference type="RuleBase" id="RU003297"/>
    </source>
</evidence>
<evidence type="ECO:0000256" key="10">
    <source>
        <dbReference type="ARBA" id="ARBA00022989"/>
    </source>
</evidence>
<comment type="similarity">
    <text evidence="2 16">Belongs to the complex I subunit 4 family.</text>
</comment>
<sequence length="437" mass="50724">MLSLFYSSFFLLLLSKYWEIFMMTLVLLFFFSMTNFMGMKFYLSKDLFFYSNSLSFLLVLLTIFLVYLCYLSTLDKKTDSMHILTVFLLMLILILVFKVSNLLHFYILFEMSLIPTLYLIVSWGYQPERLQAGNYMMIYTVFASLPLLVIILFYMKEHQTVDIFYMKNINSLMTSPFFIMLLLTAFLIKLPMYGFHLWLPKAHVEAPLAGSMLLAGILLKLGGYGLCLMYMIFNIMNYPTLYFLISLSIWGSMLATFMCMQQCDLKAMVAYSSVAHMGVLVACILLSTCWGESSFKLIMFSHGFISPGMFLLAMMSYKLSNSRSLYYIKGLLSVNPILCLFWFLFCFCNMAAPPSLNFFGEMFMIPVIMNMSFYNYFVIGILMFMSVLFSVYMYMSVNHGVLSQLIKPSYEIKSSDILSLMIHLLMILLIFKLDVFI</sequence>
<dbReference type="GO" id="GO:0048039">
    <property type="term" value="F:ubiquinone binding"/>
    <property type="evidence" value="ECO:0007669"/>
    <property type="project" value="TreeGrafter"/>
</dbReference>
<name>A0A977XSL8_9EUPU</name>
<evidence type="ECO:0000256" key="11">
    <source>
        <dbReference type="ARBA" id="ARBA00023027"/>
    </source>
</evidence>
<keyword evidence="10 16" id="KW-1133">Transmembrane helix</keyword>
<evidence type="ECO:0000256" key="15">
    <source>
        <dbReference type="ARBA" id="ARBA00049551"/>
    </source>
</evidence>
<proteinExistence type="inferred from homology"/>
<protein>
    <recommendedName>
        <fullName evidence="4 16">NADH-ubiquinone oxidoreductase chain 4</fullName>
        <ecNumber evidence="3 16">7.1.1.2</ecNumber>
    </recommendedName>
</protein>
<keyword evidence="6 16" id="KW-0679">Respiratory chain</keyword>
<comment type="function">
    <text evidence="16">Core subunit of the mitochondrial membrane respiratory chain NADH dehydrogenase (Complex I) which catalyzes electron transfer from NADH through the respiratory chain, using ubiquinone as an electron acceptor. Essential for the catalytic activity and assembly of complex I.</text>
</comment>
<evidence type="ECO:0000256" key="2">
    <source>
        <dbReference type="ARBA" id="ARBA00009025"/>
    </source>
</evidence>
<keyword evidence="11 16" id="KW-0520">NAD</keyword>
<evidence type="ECO:0000256" key="7">
    <source>
        <dbReference type="ARBA" id="ARBA00022692"/>
    </source>
</evidence>
<feature type="transmembrane region" description="Helical" evidence="16">
    <location>
        <begin position="80"/>
        <end position="97"/>
    </location>
</feature>
<comment type="subcellular location">
    <subcellularLocation>
        <location evidence="1 16">Mitochondrion membrane</location>
        <topology evidence="1 16">Multi-pass membrane protein</topology>
    </subcellularLocation>
</comment>
<keyword evidence="7 16" id="KW-0812">Transmembrane</keyword>
<dbReference type="Pfam" id="PF00361">
    <property type="entry name" value="Proton_antipo_M"/>
    <property type="match status" value="1"/>
</dbReference>
<feature type="transmembrane region" description="Helical" evidence="16">
    <location>
        <begin position="20"/>
        <end position="42"/>
    </location>
</feature>
<dbReference type="EC" id="7.1.1.2" evidence="3 16"/>
<evidence type="ECO:0000256" key="12">
    <source>
        <dbReference type="ARBA" id="ARBA00023075"/>
    </source>
</evidence>
<evidence type="ECO:0000256" key="5">
    <source>
        <dbReference type="ARBA" id="ARBA00022448"/>
    </source>
</evidence>
<feature type="transmembrane region" description="Helical" evidence="16">
    <location>
        <begin position="417"/>
        <end position="436"/>
    </location>
</feature>
<feature type="transmembrane region" description="Helical" evidence="16">
    <location>
        <begin position="270"/>
        <end position="290"/>
    </location>
</feature>
<evidence type="ECO:0000256" key="1">
    <source>
        <dbReference type="ARBA" id="ARBA00004225"/>
    </source>
</evidence>
<keyword evidence="8" id="KW-1278">Translocase</keyword>
<keyword evidence="12 16" id="KW-0830">Ubiquinone</keyword>
<keyword evidence="9 16" id="KW-0249">Electron transport</keyword>
<dbReference type="AlphaFoldDB" id="A0A977XSL8"/>
<feature type="transmembrane region" description="Helical" evidence="16">
    <location>
        <begin position="104"/>
        <end position="125"/>
    </location>
</feature>
<keyword evidence="14 16" id="KW-0472">Membrane</keyword>
<feature type="transmembrane region" description="Helical" evidence="16">
    <location>
        <begin position="373"/>
        <end position="397"/>
    </location>
</feature>
<feature type="transmembrane region" description="Helical" evidence="16">
    <location>
        <begin position="54"/>
        <end position="74"/>
    </location>
</feature>
<feature type="transmembrane region" description="Helical" evidence="16">
    <location>
        <begin position="297"/>
        <end position="319"/>
    </location>
</feature>
<evidence type="ECO:0000256" key="14">
    <source>
        <dbReference type="ARBA" id="ARBA00023136"/>
    </source>
</evidence>
<feature type="transmembrane region" description="Helical" evidence="16">
    <location>
        <begin position="137"/>
        <end position="155"/>
    </location>
</feature>
<dbReference type="EMBL" id="OL681899">
    <property type="protein sequence ID" value="UXW90894.1"/>
    <property type="molecule type" value="Genomic_DNA"/>
</dbReference>
<reference evidence="18" key="1">
    <citation type="submission" date="2021-11" db="EMBL/GenBank/DDBJ databases">
        <authorList>
            <person name="Ma R."/>
        </authorList>
    </citation>
    <scope>NUCLEOTIDE SEQUENCE</scope>
</reference>